<evidence type="ECO:0000313" key="2">
    <source>
        <dbReference type="EMBL" id="SVD00552.1"/>
    </source>
</evidence>
<keyword evidence="1" id="KW-0812">Transmembrane</keyword>
<evidence type="ECO:0008006" key="3">
    <source>
        <dbReference type="Google" id="ProtNLM"/>
    </source>
</evidence>
<gene>
    <name evidence="2" type="ORF">METZ01_LOCUS353406</name>
</gene>
<accession>A0A382RTE9</accession>
<reference evidence="2" key="1">
    <citation type="submission" date="2018-05" db="EMBL/GenBank/DDBJ databases">
        <authorList>
            <person name="Lanie J.A."/>
            <person name="Ng W.-L."/>
            <person name="Kazmierczak K.M."/>
            <person name="Andrzejewski T.M."/>
            <person name="Davidsen T.M."/>
            <person name="Wayne K.J."/>
            <person name="Tettelin H."/>
            <person name="Glass J.I."/>
            <person name="Rusch D."/>
            <person name="Podicherti R."/>
            <person name="Tsui H.-C.T."/>
            <person name="Winkler M.E."/>
        </authorList>
    </citation>
    <scope>NUCLEOTIDE SEQUENCE</scope>
</reference>
<feature type="non-terminal residue" evidence="2">
    <location>
        <position position="79"/>
    </location>
</feature>
<keyword evidence="1" id="KW-1133">Transmembrane helix</keyword>
<sequence length="79" mass="8803">VFNRQRLTARNRINMKPVNIGIIGLGTVGCGVVNVLHRNAEEISRRAGRRIVVTHGVVRDINRPRSCHTDTFSVTTDPN</sequence>
<protein>
    <recommendedName>
        <fullName evidence="3">Aspartate/homoserine dehydrogenase NAD-binding domain-containing protein</fullName>
    </recommendedName>
</protein>
<dbReference type="SUPFAM" id="SSF51735">
    <property type="entry name" value="NAD(P)-binding Rossmann-fold domains"/>
    <property type="match status" value="1"/>
</dbReference>
<dbReference type="AlphaFoldDB" id="A0A382RTE9"/>
<organism evidence="2">
    <name type="scientific">marine metagenome</name>
    <dbReference type="NCBI Taxonomy" id="408172"/>
    <lineage>
        <taxon>unclassified sequences</taxon>
        <taxon>metagenomes</taxon>
        <taxon>ecological metagenomes</taxon>
    </lineage>
</organism>
<dbReference type="EMBL" id="UINC01123821">
    <property type="protein sequence ID" value="SVD00552.1"/>
    <property type="molecule type" value="Genomic_DNA"/>
</dbReference>
<dbReference type="InterPro" id="IPR036291">
    <property type="entry name" value="NAD(P)-bd_dom_sf"/>
</dbReference>
<feature type="transmembrane region" description="Helical" evidence="1">
    <location>
        <begin position="20"/>
        <end position="36"/>
    </location>
</feature>
<feature type="non-terminal residue" evidence="2">
    <location>
        <position position="1"/>
    </location>
</feature>
<evidence type="ECO:0000256" key="1">
    <source>
        <dbReference type="SAM" id="Phobius"/>
    </source>
</evidence>
<name>A0A382RTE9_9ZZZZ</name>
<keyword evidence="1" id="KW-0472">Membrane</keyword>
<dbReference type="Gene3D" id="3.40.50.720">
    <property type="entry name" value="NAD(P)-binding Rossmann-like Domain"/>
    <property type="match status" value="1"/>
</dbReference>
<proteinExistence type="predicted"/>